<keyword evidence="7" id="KW-0067">ATP-binding</keyword>
<organism evidence="10 11">
    <name type="scientific">Pseudolactococcus plantarum</name>
    <dbReference type="NCBI Taxonomy" id="1365"/>
    <lineage>
        <taxon>Bacteria</taxon>
        <taxon>Bacillati</taxon>
        <taxon>Bacillota</taxon>
        <taxon>Bacilli</taxon>
        <taxon>Lactobacillales</taxon>
        <taxon>Streptococcaceae</taxon>
        <taxon>Pseudolactococcus</taxon>
    </lineage>
</organism>
<evidence type="ECO:0000259" key="9">
    <source>
        <dbReference type="PROSITE" id="PS00794"/>
    </source>
</evidence>
<dbReference type="InterPro" id="IPR000550">
    <property type="entry name" value="Hppk"/>
</dbReference>
<comment type="catalytic activity">
    <reaction evidence="1">
        <text>6-hydroxymethyl-7,8-dihydropterin + ATP = (7,8-dihydropterin-6-yl)methyl diphosphate + AMP + H(+)</text>
        <dbReference type="Rhea" id="RHEA:11412"/>
        <dbReference type="ChEBI" id="CHEBI:15378"/>
        <dbReference type="ChEBI" id="CHEBI:30616"/>
        <dbReference type="ChEBI" id="CHEBI:44841"/>
        <dbReference type="ChEBI" id="CHEBI:72950"/>
        <dbReference type="ChEBI" id="CHEBI:456215"/>
        <dbReference type="EC" id="2.7.6.3"/>
    </reaction>
</comment>
<dbReference type="Pfam" id="PF01288">
    <property type="entry name" value="HPPK"/>
    <property type="match status" value="1"/>
</dbReference>
<keyword evidence="6 10" id="KW-0418">Kinase</keyword>
<evidence type="ECO:0000256" key="3">
    <source>
        <dbReference type="ARBA" id="ARBA00013253"/>
    </source>
</evidence>
<accession>A0A2A5S0D7</accession>
<dbReference type="GO" id="GO:0003848">
    <property type="term" value="F:2-amino-4-hydroxy-6-hydroxymethyldihydropteridine diphosphokinase activity"/>
    <property type="evidence" value="ECO:0007669"/>
    <property type="project" value="UniProtKB-EC"/>
</dbReference>
<dbReference type="CDD" id="cd00483">
    <property type="entry name" value="HPPK"/>
    <property type="match status" value="1"/>
</dbReference>
<keyword evidence="4" id="KW-0808">Transferase</keyword>
<dbReference type="Gene3D" id="3.30.70.560">
    <property type="entry name" value="7,8-Dihydro-6-hydroxymethylpterin-pyrophosphokinase HPPK"/>
    <property type="match status" value="1"/>
</dbReference>
<dbReference type="GO" id="GO:0016301">
    <property type="term" value="F:kinase activity"/>
    <property type="evidence" value="ECO:0007669"/>
    <property type="project" value="UniProtKB-KW"/>
</dbReference>
<comment type="caution">
    <text evidence="10">The sequence shown here is derived from an EMBL/GenBank/DDBJ whole genome shotgun (WGS) entry which is preliminary data.</text>
</comment>
<dbReference type="Proteomes" id="UP000242246">
    <property type="component" value="Unassembled WGS sequence"/>
</dbReference>
<evidence type="ECO:0000256" key="4">
    <source>
        <dbReference type="ARBA" id="ARBA00022679"/>
    </source>
</evidence>
<evidence type="ECO:0000256" key="7">
    <source>
        <dbReference type="ARBA" id="ARBA00022840"/>
    </source>
</evidence>
<keyword evidence="8" id="KW-0289">Folate biosynthesis</keyword>
<dbReference type="InterPro" id="IPR035907">
    <property type="entry name" value="Hppk_sf"/>
</dbReference>
<proteinExistence type="predicted"/>
<dbReference type="SUPFAM" id="SSF55083">
    <property type="entry name" value="6-hydroxymethyl-7,8-dihydropterin pyrophosphokinase, HPPK"/>
    <property type="match status" value="1"/>
</dbReference>
<dbReference type="AlphaFoldDB" id="A0A2A5S0D7"/>
<evidence type="ECO:0000256" key="5">
    <source>
        <dbReference type="ARBA" id="ARBA00022741"/>
    </source>
</evidence>
<evidence type="ECO:0000256" key="1">
    <source>
        <dbReference type="ARBA" id="ARBA00000198"/>
    </source>
</evidence>
<evidence type="ECO:0000256" key="6">
    <source>
        <dbReference type="ARBA" id="ARBA00022777"/>
    </source>
</evidence>
<gene>
    <name evidence="10" type="ORF">RU87_GL001411</name>
</gene>
<dbReference type="PANTHER" id="PTHR43071">
    <property type="entry name" value="2-AMINO-4-HYDROXY-6-HYDROXYMETHYLDIHYDROPTERIDINE PYROPHOSPHOKINASE"/>
    <property type="match status" value="1"/>
</dbReference>
<comment type="pathway">
    <text evidence="2">Cofactor biosynthesis; tetrahydrofolate biosynthesis; 2-amino-4-hydroxy-6-hydroxymethyl-7,8-dihydropteridine diphosphate from 7,8-dihydroneopterin triphosphate: step 4/4.</text>
</comment>
<dbReference type="PROSITE" id="PS00794">
    <property type="entry name" value="HPPK"/>
    <property type="match status" value="1"/>
</dbReference>
<dbReference type="NCBIfam" id="TIGR01498">
    <property type="entry name" value="folK"/>
    <property type="match status" value="1"/>
</dbReference>
<dbReference type="EC" id="2.7.6.3" evidence="3"/>
<sequence>MYVSIGTNIGDRLANLQTAITHLKDHYSILAISKVYETQPVGEVVQDDFYNLVVALRLPKTVTPADFLIQTQAIEKAMKRVKTVHWGPRTIDLDILLFDDVELVTDTLKIPHPEMANRLFVLQPLLEVAQVIDDQQVINTTTQLLAETRDQNWVRAIQPSINY</sequence>
<dbReference type="GO" id="GO:0005524">
    <property type="term" value="F:ATP binding"/>
    <property type="evidence" value="ECO:0007669"/>
    <property type="project" value="UniProtKB-KW"/>
</dbReference>
<reference evidence="10 11" key="1">
    <citation type="submission" date="2014-12" db="EMBL/GenBank/DDBJ databases">
        <title>Draft genome sequences of 10 type strains of Lactococcus.</title>
        <authorList>
            <person name="Sun Z."/>
            <person name="Zhong Z."/>
            <person name="Liu W."/>
            <person name="Zhang W."/>
            <person name="Zhang H."/>
        </authorList>
    </citation>
    <scope>NUCLEOTIDE SEQUENCE [LARGE SCALE GENOMIC DNA]</scope>
    <source>
        <strain evidence="10 11">DSM 20686</strain>
    </source>
</reference>
<evidence type="ECO:0000313" key="11">
    <source>
        <dbReference type="Proteomes" id="UP000242246"/>
    </source>
</evidence>
<dbReference type="GO" id="GO:0046656">
    <property type="term" value="P:folic acid biosynthetic process"/>
    <property type="evidence" value="ECO:0007669"/>
    <property type="project" value="UniProtKB-KW"/>
</dbReference>
<dbReference type="EMBL" id="JXJX01000006">
    <property type="protein sequence ID" value="PCS06951.1"/>
    <property type="molecule type" value="Genomic_DNA"/>
</dbReference>
<protein>
    <recommendedName>
        <fullName evidence="3">2-amino-4-hydroxy-6-hydroxymethyldihydropteridine diphosphokinase</fullName>
        <ecNumber evidence="3">2.7.6.3</ecNumber>
    </recommendedName>
</protein>
<evidence type="ECO:0000256" key="8">
    <source>
        <dbReference type="ARBA" id="ARBA00022909"/>
    </source>
</evidence>
<evidence type="ECO:0000256" key="2">
    <source>
        <dbReference type="ARBA" id="ARBA00005051"/>
    </source>
</evidence>
<dbReference type="UniPathway" id="UPA00077">
    <property type="reaction ID" value="UER00155"/>
</dbReference>
<keyword evidence="11" id="KW-1185">Reference proteome</keyword>
<keyword evidence="5" id="KW-0547">Nucleotide-binding</keyword>
<dbReference type="STRING" id="1348632.GCA_001591745_00792"/>
<feature type="domain" description="7,8-dihydro-6-hydroxymethylpterin-pyrophosphokinase" evidence="9">
    <location>
        <begin position="85"/>
        <end position="96"/>
    </location>
</feature>
<dbReference type="PANTHER" id="PTHR43071:SF1">
    <property type="entry name" value="2-AMINO-4-HYDROXY-6-HYDROXYMETHYLDIHYDROPTERIDINE PYROPHOSPHOKINASE"/>
    <property type="match status" value="1"/>
</dbReference>
<name>A0A2A5S0D7_9LACT</name>
<dbReference type="GO" id="GO:0046654">
    <property type="term" value="P:tetrahydrofolate biosynthetic process"/>
    <property type="evidence" value="ECO:0007669"/>
    <property type="project" value="UniProtKB-UniPathway"/>
</dbReference>
<evidence type="ECO:0000313" key="10">
    <source>
        <dbReference type="EMBL" id="PCS06951.1"/>
    </source>
</evidence>